<keyword evidence="6" id="KW-0833">Ubl conjugation pathway</keyword>
<evidence type="ECO:0000256" key="8">
    <source>
        <dbReference type="PROSITE-ProRule" id="PRU00175"/>
    </source>
</evidence>
<keyword evidence="4" id="KW-0479">Metal-binding</keyword>
<evidence type="ECO:0000256" key="3">
    <source>
        <dbReference type="ARBA" id="ARBA00022679"/>
    </source>
</evidence>
<dbReference type="PROSITE" id="PS50089">
    <property type="entry name" value="ZF_RING_2"/>
    <property type="match status" value="1"/>
</dbReference>
<organism evidence="10 11">
    <name type="scientific">Penstemon smallii</name>
    <dbReference type="NCBI Taxonomy" id="265156"/>
    <lineage>
        <taxon>Eukaryota</taxon>
        <taxon>Viridiplantae</taxon>
        <taxon>Streptophyta</taxon>
        <taxon>Embryophyta</taxon>
        <taxon>Tracheophyta</taxon>
        <taxon>Spermatophyta</taxon>
        <taxon>Magnoliopsida</taxon>
        <taxon>eudicotyledons</taxon>
        <taxon>Gunneridae</taxon>
        <taxon>Pentapetalae</taxon>
        <taxon>asterids</taxon>
        <taxon>lamiids</taxon>
        <taxon>Lamiales</taxon>
        <taxon>Plantaginaceae</taxon>
        <taxon>Cheloneae</taxon>
        <taxon>Penstemon</taxon>
    </lineage>
</organism>
<evidence type="ECO:0000256" key="6">
    <source>
        <dbReference type="ARBA" id="ARBA00022786"/>
    </source>
</evidence>
<evidence type="ECO:0000256" key="5">
    <source>
        <dbReference type="ARBA" id="ARBA00022771"/>
    </source>
</evidence>
<dbReference type="GO" id="GO:0061630">
    <property type="term" value="F:ubiquitin protein ligase activity"/>
    <property type="evidence" value="ECO:0007669"/>
    <property type="project" value="UniProtKB-EC"/>
</dbReference>
<evidence type="ECO:0000256" key="7">
    <source>
        <dbReference type="ARBA" id="ARBA00022833"/>
    </source>
</evidence>
<evidence type="ECO:0000259" key="9">
    <source>
        <dbReference type="PROSITE" id="PS50089"/>
    </source>
</evidence>
<dbReference type="Proteomes" id="UP001634393">
    <property type="component" value="Unassembled WGS sequence"/>
</dbReference>
<evidence type="ECO:0000256" key="4">
    <source>
        <dbReference type="ARBA" id="ARBA00022723"/>
    </source>
</evidence>
<dbReference type="SMART" id="SM00184">
    <property type="entry name" value="RING"/>
    <property type="match status" value="1"/>
</dbReference>
<comment type="caution">
    <text evidence="10">The sequence shown here is derived from an EMBL/GenBank/DDBJ whole genome shotgun (WGS) entry which is preliminary data.</text>
</comment>
<evidence type="ECO:0000256" key="2">
    <source>
        <dbReference type="ARBA" id="ARBA00012483"/>
    </source>
</evidence>
<reference evidence="10 11" key="1">
    <citation type="submission" date="2024-12" db="EMBL/GenBank/DDBJ databases">
        <title>The unique morphological basis and parallel evolutionary history of personate flowers in Penstemon.</title>
        <authorList>
            <person name="Depatie T.H."/>
            <person name="Wessinger C.A."/>
        </authorList>
    </citation>
    <scope>NUCLEOTIDE SEQUENCE [LARGE SCALE GENOMIC DNA]</scope>
    <source>
        <strain evidence="10">WTNN_2</strain>
        <tissue evidence="10">Leaf</tissue>
    </source>
</reference>
<dbReference type="EMBL" id="JBJXBP010000003">
    <property type="protein sequence ID" value="KAL3839800.1"/>
    <property type="molecule type" value="Genomic_DNA"/>
</dbReference>
<name>A0ABD3TU50_9LAMI</name>
<dbReference type="InterPro" id="IPR001841">
    <property type="entry name" value="Znf_RING"/>
</dbReference>
<evidence type="ECO:0000313" key="11">
    <source>
        <dbReference type="Proteomes" id="UP001634393"/>
    </source>
</evidence>
<keyword evidence="7" id="KW-0862">Zinc</keyword>
<comment type="catalytic activity">
    <reaction evidence="1">
        <text>S-ubiquitinyl-[E2 ubiquitin-conjugating enzyme]-L-cysteine + [acceptor protein]-L-lysine = [E2 ubiquitin-conjugating enzyme]-L-cysteine + N(6)-ubiquitinyl-[acceptor protein]-L-lysine.</text>
        <dbReference type="EC" id="2.3.2.27"/>
    </reaction>
</comment>
<dbReference type="SUPFAM" id="SSF57850">
    <property type="entry name" value="RING/U-box"/>
    <property type="match status" value="1"/>
</dbReference>
<dbReference type="Pfam" id="PF13639">
    <property type="entry name" value="zf-RING_2"/>
    <property type="match status" value="1"/>
</dbReference>
<keyword evidence="5 8" id="KW-0863">Zinc-finger</keyword>
<dbReference type="AlphaFoldDB" id="A0ABD3TU50"/>
<keyword evidence="3" id="KW-0808">Transferase</keyword>
<protein>
    <recommendedName>
        <fullName evidence="2">RING-type E3 ubiquitin transferase</fullName>
        <ecNumber evidence="2">2.3.2.27</ecNumber>
    </recommendedName>
</protein>
<dbReference type="InterPro" id="IPR013083">
    <property type="entry name" value="Znf_RING/FYVE/PHD"/>
</dbReference>
<keyword evidence="11" id="KW-1185">Reference proteome</keyword>
<dbReference type="PANTHER" id="PTHR22937:SF65">
    <property type="entry name" value="E3 UBIQUITIN-PROTEIN LIGASE ARK2C"/>
    <property type="match status" value="1"/>
</dbReference>
<evidence type="ECO:0000256" key="1">
    <source>
        <dbReference type="ARBA" id="ARBA00000900"/>
    </source>
</evidence>
<accession>A0ABD3TU50</accession>
<dbReference type="EC" id="2.3.2.27" evidence="2"/>
<sequence length="160" mass="18257">MPPPPYDAQNAANNETSHVLDTTPPGFAHNYINYLRSFNLPRPNYDPTTLDGSILSREDNNMLMSFGLDENFINFVRPRPTDGFSKLTIARHLKIKDCNLVRHIDEEDVICVICQDDLCQEKQKIATLDCGHEYHEECIKKWLVRKNLCPICNAAGIPLN</sequence>
<gene>
    <name evidence="10" type="ORF">ACJIZ3_024391</name>
</gene>
<proteinExistence type="predicted"/>
<dbReference type="Gene3D" id="3.30.40.10">
    <property type="entry name" value="Zinc/RING finger domain, C3HC4 (zinc finger)"/>
    <property type="match status" value="1"/>
</dbReference>
<feature type="domain" description="RING-type" evidence="9">
    <location>
        <begin position="111"/>
        <end position="153"/>
    </location>
</feature>
<evidence type="ECO:0000313" key="10">
    <source>
        <dbReference type="EMBL" id="KAL3839800.1"/>
    </source>
</evidence>
<dbReference type="PANTHER" id="PTHR22937">
    <property type="entry name" value="E3 UBIQUITIN-PROTEIN LIGASE RNF165"/>
    <property type="match status" value="1"/>
</dbReference>
<dbReference type="InterPro" id="IPR045191">
    <property type="entry name" value="MBR1/2-like"/>
</dbReference>
<dbReference type="GO" id="GO:0008270">
    <property type="term" value="F:zinc ion binding"/>
    <property type="evidence" value="ECO:0007669"/>
    <property type="project" value="UniProtKB-KW"/>
</dbReference>